<proteinExistence type="predicted"/>
<dbReference type="EMBL" id="KB705995">
    <property type="protein sequence ID" value="EMR69938.1"/>
    <property type="molecule type" value="Genomic_DNA"/>
</dbReference>
<dbReference type="KEGG" id="ela:UCREL1_3035"/>
<keyword evidence="2" id="KW-1185">Reference proteome</keyword>
<accession>M7SZF7</accession>
<gene>
    <name evidence="1" type="ORF">UCREL1_3035</name>
</gene>
<dbReference type="AlphaFoldDB" id="M7SZF7"/>
<evidence type="ECO:0000313" key="1">
    <source>
        <dbReference type="EMBL" id="EMR69938.1"/>
    </source>
</evidence>
<protein>
    <submittedName>
        <fullName evidence="1">Uncharacterized protein</fullName>
    </submittedName>
</protein>
<evidence type="ECO:0000313" key="2">
    <source>
        <dbReference type="Proteomes" id="UP000012174"/>
    </source>
</evidence>
<sequence>MSDYSPNLESYFDFKAYMANVQGSFHPGALDDMDFIGHGDFDFDEIMAGSQDFDFGVPEALSPIDHGTQPALVHADATTSDP</sequence>
<dbReference type="Proteomes" id="UP000012174">
    <property type="component" value="Unassembled WGS sequence"/>
</dbReference>
<organism evidence="1 2">
    <name type="scientific">Eutypa lata (strain UCR-EL1)</name>
    <name type="common">Grapevine dieback disease fungus</name>
    <name type="synonym">Eutypa armeniacae</name>
    <dbReference type="NCBI Taxonomy" id="1287681"/>
    <lineage>
        <taxon>Eukaryota</taxon>
        <taxon>Fungi</taxon>
        <taxon>Dikarya</taxon>
        <taxon>Ascomycota</taxon>
        <taxon>Pezizomycotina</taxon>
        <taxon>Sordariomycetes</taxon>
        <taxon>Xylariomycetidae</taxon>
        <taxon>Xylariales</taxon>
        <taxon>Diatrypaceae</taxon>
        <taxon>Eutypa</taxon>
    </lineage>
</organism>
<name>M7SZF7_EUTLA</name>
<reference evidence="2" key="1">
    <citation type="journal article" date="2013" name="Genome Announc.">
        <title>Draft genome sequence of the grapevine dieback fungus Eutypa lata UCR-EL1.</title>
        <authorList>
            <person name="Blanco-Ulate B."/>
            <person name="Rolshausen P.E."/>
            <person name="Cantu D."/>
        </authorList>
    </citation>
    <scope>NUCLEOTIDE SEQUENCE [LARGE SCALE GENOMIC DNA]</scope>
    <source>
        <strain evidence="2">UCR-EL1</strain>
    </source>
</reference>
<dbReference type="HOGENOM" id="CLU_2558290_0_0_1"/>